<dbReference type="GO" id="GO:0003677">
    <property type="term" value="F:DNA binding"/>
    <property type="evidence" value="ECO:0007669"/>
    <property type="project" value="UniProtKB-KW"/>
</dbReference>
<dbReference type="Gene3D" id="1.10.260.40">
    <property type="entry name" value="lambda repressor-like DNA-binding domains"/>
    <property type="match status" value="1"/>
</dbReference>
<dbReference type="SMART" id="SM00530">
    <property type="entry name" value="HTH_XRE"/>
    <property type="match status" value="1"/>
</dbReference>
<feature type="transmembrane region" description="Helical" evidence="2">
    <location>
        <begin position="105"/>
        <end position="126"/>
    </location>
</feature>
<dbReference type="CDD" id="cd00093">
    <property type="entry name" value="HTH_XRE"/>
    <property type="match status" value="1"/>
</dbReference>
<keyword evidence="2" id="KW-1133">Transmembrane helix</keyword>
<dbReference type="PANTHER" id="PTHR46558:SF11">
    <property type="entry name" value="HTH-TYPE TRANSCRIPTIONAL REGULATOR XRE"/>
    <property type="match status" value="1"/>
</dbReference>
<evidence type="ECO:0000313" key="5">
    <source>
        <dbReference type="Proteomes" id="UP000446866"/>
    </source>
</evidence>
<dbReference type="InterPro" id="IPR001387">
    <property type="entry name" value="Cro/C1-type_HTH"/>
</dbReference>
<evidence type="ECO:0000259" key="3">
    <source>
        <dbReference type="PROSITE" id="PS50943"/>
    </source>
</evidence>
<dbReference type="AlphaFoldDB" id="A0A845QHE1"/>
<dbReference type="Proteomes" id="UP000446866">
    <property type="component" value="Unassembled WGS sequence"/>
</dbReference>
<evidence type="ECO:0000256" key="2">
    <source>
        <dbReference type="SAM" id="Phobius"/>
    </source>
</evidence>
<feature type="domain" description="HTH cro/C1-type" evidence="3">
    <location>
        <begin position="15"/>
        <end position="69"/>
    </location>
</feature>
<keyword evidence="1" id="KW-0238">DNA-binding</keyword>
<keyword evidence="2" id="KW-0812">Transmembrane</keyword>
<accession>A0A845QHE1</accession>
<reference evidence="4 5" key="1">
    <citation type="submission" date="2018-08" db="EMBL/GenBank/DDBJ databases">
        <title>Murine metabolic-syndrome-specific gut microbial biobank.</title>
        <authorList>
            <person name="Liu C."/>
        </authorList>
    </citation>
    <scope>NUCLEOTIDE SEQUENCE [LARGE SCALE GENOMIC DNA]</scope>
    <source>
        <strain evidence="4 5">28</strain>
    </source>
</reference>
<keyword evidence="2" id="KW-0472">Membrane</keyword>
<evidence type="ECO:0000256" key="1">
    <source>
        <dbReference type="ARBA" id="ARBA00023125"/>
    </source>
</evidence>
<dbReference type="PANTHER" id="PTHR46558">
    <property type="entry name" value="TRACRIPTIONAL REGULATORY PROTEIN-RELATED-RELATED"/>
    <property type="match status" value="1"/>
</dbReference>
<protein>
    <submittedName>
        <fullName evidence="4">Helix-turn-helix domain-containing protein</fullName>
    </submittedName>
</protein>
<dbReference type="Pfam" id="PF01381">
    <property type="entry name" value="HTH_3"/>
    <property type="match status" value="1"/>
</dbReference>
<proteinExistence type="predicted"/>
<name>A0A845QHE1_9FIRM</name>
<dbReference type="InterPro" id="IPR010982">
    <property type="entry name" value="Lambda_DNA-bd_dom_sf"/>
</dbReference>
<dbReference type="PROSITE" id="PS50943">
    <property type="entry name" value="HTH_CROC1"/>
    <property type="match status" value="1"/>
</dbReference>
<dbReference type="EMBL" id="QXWK01000008">
    <property type="protein sequence ID" value="NBH60886.1"/>
    <property type="molecule type" value="Genomic_DNA"/>
</dbReference>
<dbReference type="SUPFAM" id="SSF47413">
    <property type="entry name" value="lambda repressor-like DNA-binding domains"/>
    <property type="match status" value="1"/>
</dbReference>
<sequence length="376" mass="43667">MDTRTLDYEKIGAFIAQRRKEKHLTQLQLAELLGVTDRAVSKWERAKSFPDVSILHSLCDALSISVNELFAGELSTQRCFCEPEVGERMLKGIRSYLKKQRKRTVAAWMTVGVLMIIILFSVIFYWQSKQPVNFAEGDFVIREIQGVLSDGTVYTLATESGTEEIAQKRIKTLLQNIEGIERLDARQLYQEYYIEIKGIGIFYQNGYYDEKSACYYSYEQIWFTYLENLVRNYAEEENYIYRGKKEFDFGDRSVTLNTEVVEKPQELIIDEFCDMIKGNEAGNKSAHVESIKILSIENLSDDILFSHSEVEAIQKEITYLSLYDYRVYEVVSEFKYTESLKALGPQIKEGVRQQLFLIGDRGDGYEICYKTFPFFP</sequence>
<organism evidence="4 5">
    <name type="scientific">Anaerotruncus colihominis</name>
    <dbReference type="NCBI Taxonomy" id="169435"/>
    <lineage>
        <taxon>Bacteria</taxon>
        <taxon>Bacillati</taxon>
        <taxon>Bacillota</taxon>
        <taxon>Clostridia</taxon>
        <taxon>Eubacteriales</taxon>
        <taxon>Oscillospiraceae</taxon>
        <taxon>Anaerotruncus</taxon>
    </lineage>
</organism>
<dbReference type="RefSeq" id="WP_160201182.1">
    <property type="nucleotide sequence ID" value="NZ_QXWK01000008.1"/>
</dbReference>
<gene>
    <name evidence="4" type="ORF">D0435_04360</name>
</gene>
<evidence type="ECO:0000313" key="4">
    <source>
        <dbReference type="EMBL" id="NBH60886.1"/>
    </source>
</evidence>
<comment type="caution">
    <text evidence="4">The sequence shown here is derived from an EMBL/GenBank/DDBJ whole genome shotgun (WGS) entry which is preliminary data.</text>
</comment>
<keyword evidence="5" id="KW-1185">Reference proteome</keyword>